<dbReference type="InterPro" id="IPR036890">
    <property type="entry name" value="HATPase_C_sf"/>
</dbReference>
<dbReference type="GO" id="GO:0005524">
    <property type="term" value="F:ATP binding"/>
    <property type="evidence" value="ECO:0007669"/>
    <property type="project" value="UniProtKB-KW"/>
</dbReference>
<evidence type="ECO:0000256" key="4">
    <source>
        <dbReference type="ARBA" id="ARBA00022679"/>
    </source>
</evidence>
<accession>A0A857KXR1</accession>
<dbReference type="CDD" id="cd16917">
    <property type="entry name" value="HATPase_UhpB-NarQ-NarX-like"/>
    <property type="match status" value="1"/>
</dbReference>
<dbReference type="InterPro" id="IPR050482">
    <property type="entry name" value="Sensor_HK_TwoCompSys"/>
</dbReference>
<keyword evidence="8" id="KW-0902">Two-component regulatory system</keyword>
<name>A0A857KXR1_9ACTN</name>
<proteinExistence type="predicted"/>
<feature type="domain" description="Signal transduction histidine kinase subgroup 3 dimerisation and phosphoacceptor" evidence="9">
    <location>
        <begin position="193"/>
        <end position="265"/>
    </location>
</feature>
<dbReference type="RefSeq" id="WP_005183079.1">
    <property type="nucleotide sequence ID" value="NZ_CP045804.1"/>
</dbReference>
<dbReference type="GO" id="GO:0000155">
    <property type="term" value="F:phosphorelay sensor kinase activity"/>
    <property type="evidence" value="ECO:0007669"/>
    <property type="project" value="InterPro"/>
</dbReference>
<evidence type="ECO:0000259" key="9">
    <source>
        <dbReference type="Pfam" id="PF07730"/>
    </source>
</evidence>
<evidence type="ECO:0000256" key="5">
    <source>
        <dbReference type="ARBA" id="ARBA00022741"/>
    </source>
</evidence>
<evidence type="ECO:0000256" key="3">
    <source>
        <dbReference type="ARBA" id="ARBA00022553"/>
    </source>
</evidence>
<keyword evidence="6 10" id="KW-0418">Kinase</keyword>
<evidence type="ECO:0000256" key="2">
    <source>
        <dbReference type="ARBA" id="ARBA00012438"/>
    </source>
</evidence>
<evidence type="ECO:0000256" key="6">
    <source>
        <dbReference type="ARBA" id="ARBA00022777"/>
    </source>
</evidence>
<reference evidence="10" key="1">
    <citation type="journal article" date="2021" name="Nat. Microbiol.">
        <title>Cocultivation of an ultrasmall environmental parasitic bacterium with lytic ability against bacteria associated with wastewater foams.</title>
        <authorList>
            <person name="Batinovic S."/>
            <person name="Rose J.J.A."/>
            <person name="Ratcliffe J."/>
            <person name="Seviour R.J."/>
            <person name="Petrovski S."/>
        </authorList>
    </citation>
    <scope>NUCLEOTIDE SEQUENCE</scope>
    <source>
        <strain evidence="10">CON44</strain>
    </source>
</reference>
<dbReference type="GO" id="GO:0046983">
    <property type="term" value="F:protein dimerization activity"/>
    <property type="evidence" value="ECO:0007669"/>
    <property type="project" value="InterPro"/>
</dbReference>
<keyword evidence="3" id="KW-0597">Phosphoprotein</keyword>
<sequence>MRWLLRRSEILFSRLGYDYPPFYVLVADAGVLLFCAVATLQRYVSGVSGADWILLGVVWALALWLTVGELAICSFKVFKGPVDALIPVLMIALVAVFWCVPLDGGAHGDVAPLILVLGAAMCAAVTSFKRGAVHLVAYLAALVVGVALGTTEVGWIVAGMIALGWATGFLLQKQLQLMQSERREREKQYALDRAGIAAEVHDVVAHSLSIVLLNVTAARRALESGAHPVDDSDVADALDALRDAEGQGRAAMGDVRRTIELLRDESTPEQAQPGLSDIAALIDGFRRAGSSVTAHVELPAGPLSSATELAVYRVVQESLSNASKHAPGAPVTISLGPGVDAEFVVRVSNPVTAGPPADPGGYGLAGMESRVGNLDGSMCAGVKRDQWCVEAVFGPHEGTAATEPAIENTDDTTGVGA</sequence>
<comment type="catalytic activity">
    <reaction evidence="1">
        <text>ATP + protein L-histidine = ADP + protein N-phospho-L-histidine.</text>
        <dbReference type="EC" id="2.7.13.3"/>
    </reaction>
</comment>
<evidence type="ECO:0000256" key="7">
    <source>
        <dbReference type="ARBA" id="ARBA00022840"/>
    </source>
</evidence>
<dbReference type="PANTHER" id="PTHR24421">
    <property type="entry name" value="NITRATE/NITRITE SENSOR PROTEIN NARX-RELATED"/>
    <property type="match status" value="1"/>
</dbReference>
<evidence type="ECO:0000256" key="8">
    <source>
        <dbReference type="ARBA" id="ARBA00023012"/>
    </source>
</evidence>
<evidence type="ECO:0000256" key="1">
    <source>
        <dbReference type="ARBA" id="ARBA00000085"/>
    </source>
</evidence>
<dbReference type="EMBL" id="CP045810">
    <property type="protein sequence ID" value="QHN39708.1"/>
    <property type="molecule type" value="Genomic_DNA"/>
</dbReference>
<keyword evidence="5" id="KW-0547">Nucleotide-binding</keyword>
<keyword evidence="4" id="KW-0808">Transferase</keyword>
<gene>
    <name evidence="10" type="ORF">GII30_11515</name>
</gene>
<keyword evidence="7" id="KW-0067">ATP-binding</keyword>
<dbReference type="Gene3D" id="3.30.565.10">
    <property type="entry name" value="Histidine kinase-like ATPase, C-terminal domain"/>
    <property type="match status" value="1"/>
</dbReference>
<dbReference type="Gene3D" id="1.20.5.1930">
    <property type="match status" value="1"/>
</dbReference>
<protein>
    <recommendedName>
        <fullName evidence="2">histidine kinase</fullName>
        <ecNumber evidence="2">2.7.13.3</ecNumber>
    </recommendedName>
</protein>
<dbReference type="EC" id="2.7.13.3" evidence="2"/>
<dbReference type="AlphaFoldDB" id="A0A857KXR1"/>
<dbReference type="PANTHER" id="PTHR24421:SF10">
    <property type="entry name" value="NITRATE_NITRITE SENSOR PROTEIN NARQ"/>
    <property type="match status" value="1"/>
</dbReference>
<dbReference type="Pfam" id="PF07730">
    <property type="entry name" value="HisKA_3"/>
    <property type="match status" value="1"/>
</dbReference>
<dbReference type="GO" id="GO:0016020">
    <property type="term" value="C:membrane"/>
    <property type="evidence" value="ECO:0007669"/>
    <property type="project" value="InterPro"/>
</dbReference>
<organism evidence="10">
    <name type="scientific">Gordonia amarae</name>
    <dbReference type="NCBI Taxonomy" id="36821"/>
    <lineage>
        <taxon>Bacteria</taxon>
        <taxon>Bacillati</taxon>
        <taxon>Actinomycetota</taxon>
        <taxon>Actinomycetes</taxon>
        <taxon>Mycobacteriales</taxon>
        <taxon>Gordoniaceae</taxon>
        <taxon>Gordonia</taxon>
    </lineage>
</organism>
<evidence type="ECO:0000313" key="10">
    <source>
        <dbReference type="EMBL" id="QHN39708.1"/>
    </source>
</evidence>
<dbReference type="SUPFAM" id="SSF55874">
    <property type="entry name" value="ATPase domain of HSP90 chaperone/DNA topoisomerase II/histidine kinase"/>
    <property type="match status" value="1"/>
</dbReference>
<dbReference type="InterPro" id="IPR011712">
    <property type="entry name" value="Sig_transdc_His_kin_sub3_dim/P"/>
</dbReference>